<feature type="compositionally biased region" description="Basic and acidic residues" evidence="1">
    <location>
        <begin position="466"/>
        <end position="484"/>
    </location>
</feature>
<comment type="caution">
    <text evidence="3">The sequence shown here is derived from an EMBL/GenBank/DDBJ whole genome shotgun (WGS) entry which is preliminary data.</text>
</comment>
<feature type="compositionally biased region" description="Polar residues" evidence="1">
    <location>
        <begin position="485"/>
        <end position="502"/>
    </location>
</feature>
<dbReference type="OrthoDB" id="408512at2759"/>
<feature type="transmembrane region" description="Helical" evidence="2">
    <location>
        <begin position="37"/>
        <end position="54"/>
    </location>
</feature>
<reference evidence="3" key="1">
    <citation type="submission" date="2022-03" db="EMBL/GenBank/DDBJ databases">
        <authorList>
            <person name="Martin C."/>
        </authorList>
    </citation>
    <scope>NUCLEOTIDE SEQUENCE</scope>
</reference>
<feature type="region of interest" description="Disordered" evidence="1">
    <location>
        <begin position="466"/>
        <end position="507"/>
    </location>
</feature>
<organism evidence="3 4">
    <name type="scientific">Owenia fusiformis</name>
    <name type="common">Polychaete worm</name>
    <dbReference type="NCBI Taxonomy" id="6347"/>
    <lineage>
        <taxon>Eukaryota</taxon>
        <taxon>Metazoa</taxon>
        <taxon>Spiralia</taxon>
        <taxon>Lophotrochozoa</taxon>
        <taxon>Annelida</taxon>
        <taxon>Polychaeta</taxon>
        <taxon>Sedentaria</taxon>
        <taxon>Canalipalpata</taxon>
        <taxon>Sabellida</taxon>
        <taxon>Oweniida</taxon>
        <taxon>Oweniidae</taxon>
        <taxon>Owenia</taxon>
    </lineage>
</organism>
<keyword evidence="2" id="KW-1133">Transmembrane helix</keyword>
<protein>
    <submittedName>
        <fullName evidence="3">Uncharacterized protein</fullName>
    </submittedName>
</protein>
<dbReference type="Gene3D" id="3.40.50.300">
    <property type="entry name" value="P-loop containing nucleotide triphosphate hydrolases"/>
    <property type="match status" value="1"/>
</dbReference>
<evidence type="ECO:0000313" key="4">
    <source>
        <dbReference type="Proteomes" id="UP000749559"/>
    </source>
</evidence>
<evidence type="ECO:0000256" key="1">
    <source>
        <dbReference type="SAM" id="MobiDB-lite"/>
    </source>
</evidence>
<proteinExistence type="predicted"/>
<dbReference type="Proteomes" id="UP000749559">
    <property type="component" value="Unassembled WGS sequence"/>
</dbReference>
<evidence type="ECO:0000313" key="3">
    <source>
        <dbReference type="EMBL" id="CAH1788048.1"/>
    </source>
</evidence>
<sequence length="565" mass="64415">MVVNIRGVRPTLIFNGLNRRRWWIGGLMNMTTKYRKFIYLAIGVLLMSSFHLYIQITLIDSMETTLIDRRNMTSNFGCEERKSKNFIVLTSDYSNVDALAELINIHPNLKLDTKLFDRIVKIDAKGAQWSYTKLLAYIKMYLVGGHKHCGYSTGFVITPRQLDKHRLKITDFAKVLPHFKLVVLYRKNILEQFLEKLILESTNARSLNSNSAKVKVTITWLKFVQFMADERKYWHEHLKDIHQHRDKVFITSEALGKDSSTPLQSVTRYLGFNSPQRIYTPMDNVPVKLSAQKNIENYKYMRELITNTAALIKLDIPALIQKLHPGMTTDNIQTIDAVPTTKTVQSTDNIQSTETVQTTRKVQSTTVLRSTTRLAQTTLKSTKLPATASKTIHVTKPTLRTTINPVKTTKSPVKSTVKPTSKSNLIISTEAIAVRKARALQSITQKTPSILLTKLLSRQEIKPTQEYKPTESTIQDKQKDEKVSLKSSTTSATKPMSSQEMKSTPEYRTLTHSNVEQNVKDPKSVDIEVFSTIEEEIEVWPSQEDLIVVTTKPKKLKKVTTKKPS</sequence>
<keyword evidence="2" id="KW-0812">Transmembrane</keyword>
<dbReference type="InterPro" id="IPR027417">
    <property type="entry name" value="P-loop_NTPase"/>
</dbReference>
<keyword evidence="2" id="KW-0472">Membrane</keyword>
<accession>A0A8J1UKX5</accession>
<dbReference type="AlphaFoldDB" id="A0A8J1UKX5"/>
<dbReference type="EMBL" id="CAIIXF020000007">
    <property type="protein sequence ID" value="CAH1788048.1"/>
    <property type="molecule type" value="Genomic_DNA"/>
</dbReference>
<name>A0A8J1UKX5_OWEFU</name>
<gene>
    <name evidence="3" type="ORF">OFUS_LOCUS13652</name>
</gene>
<evidence type="ECO:0000256" key="2">
    <source>
        <dbReference type="SAM" id="Phobius"/>
    </source>
</evidence>
<keyword evidence="4" id="KW-1185">Reference proteome</keyword>